<dbReference type="PATRIC" id="fig|451644.5.peg.4725"/>
<comment type="caution">
    <text evidence="1">The sequence shown here is derived from an EMBL/GenBank/DDBJ whole genome shotgun (WGS) entry which is preliminary data.</text>
</comment>
<evidence type="ECO:0000313" key="2">
    <source>
        <dbReference type="Proteomes" id="UP000037594"/>
    </source>
</evidence>
<gene>
    <name evidence="1" type="ORF">ACT17_22880</name>
</gene>
<name>A0A0J8U339_9MYCO</name>
<dbReference type="EMBL" id="LFOD01000025">
    <property type="protein sequence ID" value="KMV15941.1"/>
    <property type="molecule type" value="Genomic_DNA"/>
</dbReference>
<evidence type="ECO:0000313" key="1">
    <source>
        <dbReference type="EMBL" id="KMV15941.1"/>
    </source>
</evidence>
<accession>A0A0J8U339</accession>
<protein>
    <submittedName>
        <fullName evidence="1">Uncharacterized protein</fullName>
    </submittedName>
</protein>
<reference evidence="1 2" key="1">
    <citation type="submission" date="2015-06" db="EMBL/GenBank/DDBJ databases">
        <title>Genome sequence of Mycobacterium conceptionense strain MLE.</title>
        <authorList>
            <person name="Greninger A.L."/>
            <person name="Cunningham G."/>
            <person name="Chiu C.Y."/>
            <person name="Miller S."/>
        </authorList>
    </citation>
    <scope>NUCLEOTIDE SEQUENCE [LARGE SCALE GENOMIC DNA]</scope>
    <source>
        <strain evidence="1 2">MLE</strain>
    </source>
</reference>
<sequence>MANFFFSEERPGEATWTAELFHVRVVDGILEAESFDPDRGVWDDVHVSEIDDICEGRTQTSDPLLVEMVLAAEAYIVEQEAS</sequence>
<proteinExistence type="predicted"/>
<dbReference type="Proteomes" id="UP000037594">
    <property type="component" value="Unassembled WGS sequence"/>
</dbReference>
<dbReference type="AlphaFoldDB" id="A0A0J8U339"/>
<organism evidence="1 2">
    <name type="scientific">Mycolicibacterium conceptionense</name>
    <dbReference type="NCBI Taxonomy" id="451644"/>
    <lineage>
        <taxon>Bacteria</taxon>
        <taxon>Bacillati</taxon>
        <taxon>Actinomycetota</taxon>
        <taxon>Actinomycetes</taxon>
        <taxon>Mycobacteriales</taxon>
        <taxon>Mycobacteriaceae</taxon>
        <taxon>Mycolicibacterium</taxon>
    </lineage>
</organism>
<dbReference type="RefSeq" id="WP_048896201.1">
    <property type="nucleotide sequence ID" value="NZ_LFOD01000025.1"/>
</dbReference>